<gene>
    <name evidence="1" type="ORF">O181_054503</name>
</gene>
<evidence type="ECO:0000313" key="1">
    <source>
        <dbReference type="EMBL" id="MBW0514788.1"/>
    </source>
</evidence>
<evidence type="ECO:0000313" key="2">
    <source>
        <dbReference type="Proteomes" id="UP000765509"/>
    </source>
</evidence>
<protein>
    <submittedName>
        <fullName evidence="1">Uncharacterized protein</fullName>
    </submittedName>
</protein>
<comment type="caution">
    <text evidence="1">The sequence shown here is derived from an EMBL/GenBank/DDBJ whole genome shotgun (WGS) entry which is preliminary data.</text>
</comment>
<dbReference type="EMBL" id="AVOT02024236">
    <property type="protein sequence ID" value="MBW0514788.1"/>
    <property type="molecule type" value="Genomic_DNA"/>
</dbReference>
<sequence length="83" mass="8843">MGDQATGRAYVAWPRRAAAGRQIHFGQERSWPRRLGLVSHQRLGGLGECAITPLSRVFLNSAAALGSSSTLLASPFTHSPTPS</sequence>
<organism evidence="1 2">
    <name type="scientific">Austropuccinia psidii MF-1</name>
    <dbReference type="NCBI Taxonomy" id="1389203"/>
    <lineage>
        <taxon>Eukaryota</taxon>
        <taxon>Fungi</taxon>
        <taxon>Dikarya</taxon>
        <taxon>Basidiomycota</taxon>
        <taxon>Pucciniomycotina</taxon>
        <taxon>Pucciniomycetes</taxon>
        <taxon>Pucciniales</taxon>
        <taxon>Sphaerophragmiaceae</taxon>
        <taxon>Austropuccinia</taxon>
    </lineage>
</organism>
<dbReference type="AlphaFoldDB" id="A0A9Q3E6B5"/>
<name>A0A9Q3E6B5_9BASI</name>
<keyword evidence="2" id="KW-1185">Reference proteome</keyword>
<proteinExistence type="predicted"/>
<reference evidence="1" key="1">
    <citation type="submission" date="2021-03" db="EMBL/GenBank/DDBJ databases">
        <title>Draft genome sequence of rust myrtle Austropuccinia psidii MF-1, a brazilian biotype.</title>
        <authorList>
            <person name="Quecine M.C."/>
            <person name="Pachon D.M.R."/>
            <person name="Bonatelli M.L."/>
            <person name="Correr F.H."/>
            <person name="Franceschini L.M."/>
            <person name="Leite T.F."/>
            <person name="Margarido G.R.A."/>
            <person name="Almeida C.A."/>
            <person name="Ferrarezi J.A."/>
            <person name="Labate C.A."/>
        </authorList>
    </citation>
    <scope>NUCLEOTIDE SEQUENCE</scope>
    <source>
        <strain evidence="1">MF-1</strain>
    </source>
</reference>
<dbReference type="Proteomes" id="UP000765509">
    <property type="component" value="Unassembled WGS sequence"/>
</dbReference>
<accession>A0A9Q3E6B5</accession>